<accession>A0A6C0L6M0</accession>
<dbReference type="EMBL" id="MN740443">
    <property type="protein sequence ID" value="QHU26576.1"/>
    <property type="molecule type" value="Genomic_DNA"/>
</dbReference>
<sequence>MKSIRLLFFLFLIIVFLAGLYWIFNSNVKTTYDKYNGKITVEKMENQNSNCPDMLIKKGNALLLYNSSKPTDETNPIPFANLDEYIYYLEAQRKLGNKCPVLYLQEETNAQGQDVYRVRPSPFDQQGGLPTITDINKKNPFPPLSISDTSKHYSPPPSAISDINNSTLSKQMPLNTNIVKHDNSNDDNPPYNAGNYSSFDPHGQYVGVLTDLDVLHYSTNKTQFSDNPMDSNWGGVELTQKMIDVGKYDENAVTKPILFQPKTAFMPIDNNGPMPRDII</sequence>
<name>A0A6C0L6M0_9ZZZZ</name>
<dbReference type="AlphaFoldDB" id="A0A6C0L6M0"/>
<keyword evidence="1" id="KW-1133">Transmembrane helix</keyword>
<keyword evidence="1" id="KW-0472">Membrane</keyword>
<evidence type="ECO:0000256" key="1">
    <source>
        <dbReference type="SAM" id="Phobius"/>
    </source>
</evidence>
<protein>
    <submittedName>
        <fullName evidence="2">Uncharacterized protein</fullName>
    </submittedName>
</protein>
<proteinExistence type="predicted"/>
<evidence type="ECO:0000313" key="2">
    <source>
        <dbReference type="EMBL" id="QHU26576.1"/>
    </source>
</evidence>
<feature type="transmembrane region" description="Helical" evidence="1">
    <location>
        <begin position="7"/>
        <end position="24"/>
    </location>
</feature>
<keyword evidence="1" id="KW-0812">Transmembrane</keyword>
<reference evidence="2" key="1">
    <citation type="journal article" date="2020" name="Nature">
        <title>Giant virus diversity and host interactions through global metagenomics.</title>
        <authorList>
            <person name="Schulz F."/>
            <person name="Roux S."/>
            <person name="Paez-Espino D."/>
            <person name="Jungbluth S."/>
            <person name="Walsh D.A."/>
            <person name="Denef V.J."/>
            <person name="McMahon K.D."/>
            <person name="Konstantinidis K.T."/>
            <person name="Eloe-Fadrosh E.A."/>
            <person name="Kyrpides N.C."/>
            <person name="Woyke T."/>
        </authorList>
    </citation>
    <scope>NUCLEOTIDE SEQUENCE</scope>
    <source>
        <strain evidence="2">GVMAG-M-3300027759-42</strain>
    </source>
</reference>
<organism evidence="2">
    <name type="scientific">viral metagenome</name>
    <dbReference type="NCBI Taxonomy" id="1070528"/>
    <lineage>
        <taxon>unclassified sequences</taxon>
        <taxon>metagenomes</taxon>
        <taxon>organismal metagenomes</taxon>
    </lineage>
</organism>